<dbReference type="GO" id="GO:0016020">
    <property type="term" value="C:membrane"/>
    <property type="evidence" value="ECO:0007669"/>
    <property type="project" value="UniProtKB-SubCell"/>
</dbReference>
<protein>
    <submittedName>
        <fullName evidence="9">Uncharacterized protein</fullName>
    </submittedName>
</protein>
<feature type="transmembrane region" description="Helical" evidence="5">
    <location>
        <begin position="247"/>
        <end position="266"/>
    </location>
</feature>
<name>A0A0P6XEN4_9CHLR</name>
<dbReference type="Pfam" id="PF24961">
    <property type="entry name" value="NfeD_membrane"/>
    <property type="match status" value="1"/>
</dbReference>
<evidence type="ECO:0000259" key="6">
    <source>
        <dbReference type="Pfam" id="PF01957"/>
    </source>
</evidence>
<gene>
    <name evidence="9" type="ORF">ADN01_09845</name>
</gene>
<proteinExistence type="predicted"/>
<dbReference type="InterPro" id="IPR056739">
    <property type="entry name" value="NfeD_membrane"/>
</dbReference>
<keyword evidence="10" id="KW-1185">Reference proteome</keyword>
<feature type="transmembrane region" description="Helical" evidence="5">
    <location>
        <begin position="273"/>
        <end position="291"/>
    </location>
</feature>
<dbReference type="Pfam" id="PF01957">
    <property type="entry name" value="NfeD"/>
    <property type="match status" value="1"/>
</dbReference>
<evidence type="ECO:0000256" key="1">
    <source>
        <dbReference type="ARBA" id="ARBA00004141"/>
    </source>
</evidence>
<dbReference type="SUPFAM" id="SSF141322">
    <property type="entry name" value="NfeD domain-like"/>
    <property type="match status" value="1"/>
</dbReference>
<dbReference type="EMBL" id="LGCM01000037">
    <property type="protein sequence ID" value="KPL81627.1"/>
    <property type="molecule type" value="Genomic_DNA"/>
</dbReference>
<dbReference type="InterPro" id="IPR012340">
    <property type="entry name" value="NA-bd_OB-fold"/>
</dbReference>
<evidence type="ECO:0000256" key="3">
    <source>
        <dbReference type="ARBA" id="ARBA00022989"/>
    </source>
</evidence>
<feature type="domain" description="NfeD-like C-terminal" evidence="6">
    <location>
        <begin position="387"/>
        <end position="444"/>
    </location>
</feature>
<evidence type="ECO:0000313" key="9">
    <source>
        <dbReference type="EMBL" id="KPL81627.1"/>
    </source>
</evidence>
<keyword evidence="2 5" id="KW-0812">Transmembrane</keyword>
<dbReference type="PATRIC" id="fig|229921.5.peg.1313"/>
<keyword evidence="4 5" id="KW-0472">Membrane</keyword>
<comment type="caution">
    <text evidence="9">The sequence shown here is derived from an EMBL/GenBank/DDBJ whole genome shotgun (WGS) entry which is preliminary data.</text>
</comment>
<evidence type="ECO:0000256" key="4">
    <source>
        <dbReference type="ARBA" id="ARBA00023136"/>
    </source>
</evidence>
<dbReference type="Gene3D" id="3.90.226.10">
    <property type="entry name" value="2-enoyl-CoA Hydratase, Chain A, domain 1"/>
    <property type="match status" value="1"/>
</dbReference>
<evidence type="ECO:0000256" key="5">
    <source>
        <dbReference type="SAM" id="Phobius"/>
    </source>
</evidence>
<evidence type="ECO:0000259" key="7">
    <source>
        <dbReference type="Pfam" id="PF24961"/>
    </source>
</evidence>
<comment type="subcellular location">
    <subcellularLocation>
        <location evidence="1">Membrane</location>
        <topology evidence="1">Multi-pass membrane protein</topology>
    </subcellularLocation>
</comment>
<dbReference type="STRING" id="229921.ADN01_09845"/>
<feature type="domain" description="NfeD1b N-terminal" evidence="8">
    <location>
        <begin position="49"/>
        <end position="212"/>
    </location>
</feature>
<keyword evidence="3 5" id="KW-1133">Transmembrane helix</keyword>
<feature type="transmembrane region" description="Helical" evidence="5">
    <location>
        <begin position="297"/>
        <end position="314"/>
    </location>
</feature>
<organism evidence="9 10">
    <name type="scientific">Levilinea saccharolytica</name>
    <dbReference type="NCBI Taxonomy" id="229921"/>
    <lineage>
        <taxon>Bacteria</taxon>
        <taxon>Bacillati</taxon>
        <taxon>Chloroflexota</taxon>
        <taxon>Anaerolineae</taxon>
        <taxon>Anaerolineales</taxon>
        <taxon>Anaerolineaceae</taxon>
        <taxon>Levilinea</taxon>
    </lineage>
</organism>
<sequence>MKAEDVMKSRMASRLWLVFFCIFWVLSVIPAQAQSSAPQAVVLTFRGPITPVLVEYLERGLRAADEQNASVVVLQLDTPGGAIDTMERIVQTIRSSPVPVAVYVSPRNAAASSAGALITMAGHVAAMAPETTIGAASPVGGQGEDIEETMQAKVKESLKASVRALTANRPPEATRLAEDMIDSAKAVTVEEALAIGLVDYKAFDVQDLLEQMDGRTVELDSGSVTLTTAGAQLVEIRASLIENVLQLLINPNLVFLLLSTGIWALMIELSSPGGWVAGFIGVVCILLAVYGLGILPVNWFGILFIGVAFVLFVLEVKTPTVGMLSAAGAISLIAGALILFNSVRIPGLPRISPVLVVVTSIVLAASFLAIVTFALRAQRTPVLTGREALPGQVGVVRTALHPAGTVQVAGELWAAEVEEGQPHAAEGERVEVLSVNGLRLTVRKVNPPS</sequence>
<dbReference type="AlphaFoldDB" id="A0A0P6XEN4"/>
<dbReference type="Proteomes" id="UP000050501">
    <property type="component" value="Unassembled WGS sequence"/>
</dbReference>
<accession>A0A0P6XEN4</accession>
<dbReference type="PANTHER" id="PTHR33507:SF4">
    <property type="entry name" value="NODULATION COMPETITIVENESS PROTEIN NFED"/>
    <property type="match status" value="1"/>
</dbReference>
<feature type="transmembrane region" description="Helical" evidence="5">
    <location>
        <begin position="321"/>
        <end position="340"/>
    </location>
</feature>
<dbReference type="PANTHER" id="PTHR33507">
    <property type="entry name" value="INNER MEMBRANE PROTEIN YBBJ"/>
    <property type="match status" value="1"/>
</dbReference>
<evidence type="ECO:0000259" key="8">
    <source>
        <dbReference type="Pfam" id="PF25145"/>
    </source>
</evidence>
<dbReference type="CDD" id="cd07020">
    <property type="entry name" value="Clp_protease_NfeD_1"/>
    <property type="match status" value="1"/>
</dbReference>
<dbReference type="InterPro" id="IPR052165">
    <property type="entry name" value="Membrane_assoc_protease"/>
</dbReference>
<dbReference type="InterPro" id="IPR056738">
    <property type="entry name" value="NfeD1b_N"/>
</dbReference>
<feature type="domain" description="NfeD integral membrane" evidence="7">
    <location>
        <begin position="252"/>
        <end position="371"/>
    </location>
</feature>
<evidence type="ECO:0000313" key="10">
    <source>
        <dbReference type="Proteomes" id="UP000050501"/>
    </source>
</evidence>
<feature type="transmembrane region" description="Helical" evidence="5">
    <location>
        <begin position="352"/>
        <end position="375"/>
    </location>
</feature>
<evidence type="ECO:0000256" key="2">
    <source>
        <dbReference type="ARBA" id="ARBA00022692"/>
    </source>
</evidence>
<dbReference type="Pfam" id="PF25145">
    <property type="entry name" value="NfeD1b_N"/>
    <property type="match status" value="1"/>
</dbReference>
<dbReference type="InterPro" id="IPR002810">
    <property type="entry name" value="NfeD-like_C"/>
</dbReference>
<dbReference type="InterPro" id="IPR029045">
    <property type="entry name" value="ClpP/crotonase-like_dom_sf"/>
</dbReference>
<dbReference type="Gene3D" id="2.40.50.140">
    <property type="entry name" value="Nucleic acid-binding proteins"/>
    <property type="match status" value="1"/>
</dbReference>
<reference evidence="9 10" key="1">
    <citation type="submission" date="2015-07" db="EMBL/GenBank/DDBJ databases">
        <title>Genome sequence of Levilinea saccharolytica DSM 16555.</title>
        <authorList>
            <person name="Hemp J."/>
            <person name="Ward L.M."/>
            <person name="Pace L.A."/>
            <person name="Fischer W.W."/>
        </authorList>
    </citation>
    <scope>NUCLEOTIDE SEQUENCE [LARGE SCALE GENOMIC DNA]</scope>
    <source>
        <strain evidence="9 10">KIBI-1</strain>
    </source>
</reference>
<dbReference type="SUPFAM" id="SSF52096">
    <property type="entry name" value="ClpP/crotonase"/>
    <property type="match status" value="1"/>
</dbReference>